<name>A0A1M4YAD6_STRHI</name>
<evidence type="ECO:0000256" key="1">
    <source>
        <dbReference type="SAM" id="MobiDB-lite"/>
    </source>
</evidence>
<feature type="region of interest" description="Disordered" evidence="1">
    <location>
        <begin position="1"/>
        <end position="83"/>
    </location>
</feature>
<protein>
    <submittedName>
        <fullName evidence="2">Uncharacterized protein</fullName>
    </submittedName>
</protein>
<proteinExistence type="predicted"/>
<evidence type="ECO:0000313" key="2">
    <source>
        <dbReference type="EMBL" id="SHF02714.1"/>
    </source>
</evidence>
<gene>
    <name evidence="2" type="ORF">SAMN05444320_102294</name>
</gene>
<feature type="compositionally biased region" description="Basic and acidic residues" evidence="1">
    <location>
        <begin position="12"/>
        <end position="22"/>
    </location>
</feature>
<dbReference type="Proteomes" id="UP000184501">
    <property type="component" value="Unassembled WGS sequence"/>
</dbReference>
<dbReference type="AlphaFoldDB" id="A0A1M4YAD6"/>
<accession>A0A1M4YAD6</accession>
<organism evidence="2 3">
    <name type="scientific">Streptoalloteichus hindustanus</name>
    <dbReference type="NCBI Taxonomy" id="2017"/>
    <lineage>
        <taxon>Bacteria</taxon>
        <taxon>Bacillati</taxon>
        <taxon>Actinomycetota</taxon>
        <taxon>Actinomycetes</taxon>
        <taxon>Pseudonocardiales</taxon>
        <taxon>Pseudonocardiaceae</taxon>
        <taxon>Streptoalloteichus</taxon>
    </lineage>
</organism>
<dbReference type="EMBL" id="FQVN01000002">
    <property type="protein sequence ID" value="SHF02714.1"/>
    <property type="molecule type" value="Genomic_DNA"/>
</dbReference>
<keyword evidence="3" id="KW-1185">Reference proteome</keyword>
<evidence type="ECO:0000313" key="3">
    <source>
        <dbReference type="Proteomes" id="UP000184501"/>
    </source>
</evidence>
<reference evidence="2 3" key="1">
    <citation type="submission" date="2016-11" db="EMBL/GenBank/DDBJ databases">
        <authorList>
            <person name="Jaros S."/>
            <person name="Januszkiewicz K."/>
            <person name="Wedrychowicz H."/>
        </authorList>
    </citation>
    <scope>NUCLEOTIDE SEQUENCE [LARGE SCALE GENOMIC DNA]</scope>
    <source>
        <strain evidence="2 3">DSM 44523</strain>
    </source>
</reference>
<sequence length="83" mass="9037">MGGAGAGYPQGVEHERREQREQADEEKYDQDSRTSLAENAPEAFDEGETIPGRSDSTSRHDEASPTGNVGTTDFAPGRGREKR</sequence>